<dbReference type="PANTHER" id="PTHR43586:SF8">
    <property type="entry name" value="CYSTEINE DESULFURASE 1, CHLOROPLASTIC"/>
    <property type="match status" value="1"/>
</dbReference>
<dbReference type="Proteomes" id="UP000215546">
    <property type="component" value="Unassembled WGS sequence"/>
</dbReference>
<dbReference type="EMBL" id="NDYC01000014">
    <property type="protein sequence ID" value="OXZ28230.1"/>
    <property type="molecule type" value="Genomic_DNA"/>
</dbReference>
<reference evidence="11" key="1">
    <citation type="journal article" date="2017" name="J. Clin. Microbiol.">
        <title>Finegoldia magna Isolated from Orthopedic Joint Implant-Associated Infections.</title>
        <authorList>
            <person name="Soderquist B."/>
            <person name="Bjorklund S."/>
            <person name="Hellmark B."/>
            <person name="Jensen A."/>
            <person name="Bruggemann H."/>
        </authorList>
    </citation>
    <scope>NUCLEOTIDE SEQUENCE</scope>
    <source>
        <strain evidence="11">12T273</strain>
        <strain evidence="10">CCUG 54800</strain>
    </source>
</reference>
<dbReference type="SUPFAM" id="SSF53383">
    <property type="entry name" value="PLP-dependent transferases"/>
    <property type="match status" value="1"/>
</dbReference>
<evidence type="ECO:0000256" key="6">
    <source>
        <dbReference type="ARBA" id="ARBA00050776"/>
    </source>
</evidence>
<dbReference type="InterPro" id="IPR015424">
    <property type="entry name" value="PyrdxlP-dep_Trfase"/>
</dbReference>
<dbReference type="InterPro" id="IPR010970">
    <property type="entry name" value="Cys_dSase_SufS"/>
</dbReference>
<dbReference type="InterPro" id="IPR015421">
    <property type="entry name" value="PyrdxlP-dep_Trfase_major"/>
</dbReference>
<dbReference type="GO" id="GO:0031071">
    <property type="term" value="F:cysteine desulfurase activity"/>
    <property type="evidence" value="ECO:0007669"/>
    <property type="project" value="UniProtKB-UniRule"/>
</dbReference>
<comment type="cofactor">
    <cofactor evidence="1 7">
        <name>pyridoxal 5'-phosphate</name>
        <dbReference type="ChEBI" id="CHEBI:597326"/>
    </cofactor>
</comment>
<comment type="similarity">
    <text evidence="2 8">Belongs to the class-V pyridoxal-phosphate-dependent aminotransferase family. Csd subfamily.</text>
</comment>
<keyword evidence="4 8" id="KW-0808">Transferase</keyword>
<evidence type="ECO:0000256" key="5">
    <source>
        <dbReference type="ARBA" id="ARBA00022898"/>
    </source>
</evidence>
<reference evidence="12 13" key="2">
    <citation type="submission" date="2017-04" db="EMBL/GenBank/DDBJ databases">
        <title>Finegoldia magna isolated from orthopedic joint implant-associated infections.</title>
        <authorList>
            <person name="Bjorklund S."/>
            <person name="Bruggemann H."/>
            <person name="Jensen A."/>
            <person name="Hellmark B."/>
            <person name="Soderquist B."/>
        </authorList>
    </citation>
    <scope>NUCLEOTIDE SEQUENCE [LARGE SCALE GENOMIC DNA]</scope>
    <source>
        <strain evidence="13">12T273</strain>
        <strain evidence="12">CCUG 54800</strain>
    </source>
</reference>
<evidence type="ECO:0000256" key="1">
    <source>
        <dbReference type="ARBA" id="ARBA00001933"/>
    </source>
</evidence>
<dbReference type="AlphaFoldDB" id="A0A233VL45"/>
<evidence type="ECO:0000256" key="7">
    <source>
        <dbReference type="RuleBase" id="RU004504"/>
    </source>
</evidence>
<protein>
    <recommendedName>
        <fullName evidence="3 8">Cysteine desulfurase</fullName>
        <ecNumber evidence="3 8">2.8.1.7</ecNumber>
    </recommendedName>
</protein>
<dbReference type="GO" id="GO:0030170">
    <property type="term" value="F:pyridoxal phosphate binding"/>
    <property type="evidence" value="ECO:0007669"/>
    <property type="project" value="UniProtKB-UniRule"/>
</dbReference>
<feature type="domain" description="Aminotransferase class V" evidence="9">
    <location>
        <begin position="26"/>
        <end position="399"/>
    </location>
</feature>
<keyword evidence="5 8" id="KW-0663">Pyridoxal phosphate</keyword>
<sequence length="416" mass="47877">MLDKKQVEDIRKDFLYLDKEYKNPIVYLDNAATSQKPIQVIDSVSEFYKYENANPHRGAHTLSVLSTDVYESGREKIAKFINAADSSEVVFTRNTTESLNLLAYSYGYNNLKEDDEIVISIMEHHSNLVTWQEVCKKTHAKLKYLYVDKENMQLDFEEFKKTITEKTKIFSITQASNVVGTMPEVEKMIKYVKSVNKDCICIVDSAQYIPHNKVDVQHLGCDFLVFSGHKMLSIMGVGILYGKKELLNNLKPFLYGGDMIEYVFEDKSSYLDAPGRFEAGTQDVGAVKSLIAAIDYIEKIGIENIRDYEKALMDYAYDKIKQKSDIIDVYTTSDTHRSPVLDFNFKEAHPHDVASIMDSYGIAIRSGHHCAQPLHRYLKTNFSCRASFAFYNTFEEVDFFIEHLEDVRRLMRIGTR</sequence>
<dbReference type="PROSITE" id="PS00595">
    <property type="entry name" value="AA_TRANSFER_CLASS_5"/>
    <property type="match status" value="1"/>
</dbReference>
<evidence type="ECO:0000256" key="2">
    <source>
        <dbReference type="ARBA" id="ARBA00010447"/>
    </source>
</evidence>
<dbReference type="Proteomes" id="UP000215413">
    <property type="component" value="Unassembled WGS sequence"/>
</dbReference>
<evidence type="ECO:0000256" key="3">
    <source>
        <dbReference type="ARBA" id="ARBA00012239"/>
    </source>
</evidence>
<dbReference type="RefSeq" id="WP_094205423.1">
    <property type="nucleotide sequence ID" value="NZ_NDYC01000014.1"/>
</dbReference>
<evidence type="ECO:0000313" key="11">
    <source>
        <dbReference type="EMBL" id="OXZ33123.1"/>
    </source>
</evidence>
<dbReference type="GO" id="GO:0006534">
    <property type="term" value="P:cysteine metabolic process"/>
    <property type="evidence" value="ECO:0007669"/>
    <property type="project" value="UniProtKB-UniRule"/>
</dbReference>
<comment type="caution">
    <text evidence="11">The sequence shown here is derived from an EMBL/GenBank/DDBJ whole genome shotgun (WGS) entry which is preliminary data.</text>
</comment>
<dbReference type="InterPro" id="IPR000192">
    <property type="entry name" value="Aminotrans_V_dom"/>
</dbReference>
<comment type="catalytic activity">
    <reaction evidence="6 8">
        <text>(sulfur carrier)-H + L-cysteine = (sulfur carrier)-SH + L-alanine</text>
        <dbReference type="Rhea" id="RHEA:43892"/>
        <dbReference type="Rhea" id="RHEA-COMP:14737"/>
        <dbReference type="Rhea" id="RHEA-COMP:14739"/>
        <dbReference type="ChEBI" id="CHEBI:29917"/>
        <dbReference type="ChEBI" id="CHEBI:35235"/>
        <dbReference type="ChEBI" id="CHEBI:57972"/>
        <dbReference type="ChEBI" id="CHEBI:64428"/>
        <dbReference type="EC" id="2.8.1.7"/>
    </reaction>
</comment>
<name>A0A233VL45_FINMA</name>
<dbReference type="Gene3D" id="3.90.1150.10">
    <property type="entry name" value="Aspartate Aminotransferase, domain 1"/>
    <property type="match status" value="1"/>
</dbReference>
<evidence type="ECO:0000313" key="10">
    <source>
        <dbReference type="EMBL" id="OXZ28230.1"/>
    </source>
</evidence>
<accession>A0A233VL45</accession>
<evidence type="ECO:0000313" key="12">
    <source>
        <dbReference type="Proteomes" id="UP000215413"/>
    </source>
</evidence>
<evidence type="ECO:0000256" key="8">
    <source>
        <dbReference type="RuleBase" id="RU004506"/>
    </source>
</evidence>
<evidence type="ECO:0000259" key="9">
    <source>
        <dbReference type="Pfam" id="PF00266"/>
    </source>
</evidence>
<dbReference type="EC" id="2.8.1.7" evidence="3 8"/>
<dbReference type="NCBIfam" id="TIGR01979">
    <property type="entry name" value="sufS"/>
    <property type="match status" value="1"/>
</dbReference>
<dbReference type="PANTHER" id="PTHR43586">
    <property type="entry name" value="CYSTEINE DESULFURASE"/>
    <property type="match status" value="1"/>
</dbReference>
<dbReference type="Pfam" id="PF00266">
    <property type="entry name" value="Aminotran_5"/>
    <property type="match status" value="1"/>
</dbReference>
<proteinExistence type="inferred from homology"/>
<comment type="function">
    <text evidence="8">Catalyzes the removal of elemental sulfur and selenium atoms from L-cysteine, L-cystine, L-selenocysteine, and L-selenocystine to produce L-alanine.</text>
</comment>
<evidence type="ECO:0000256" key="4">
    <source>
        <dbReference type="ARBA" id="ARBA00022679"/>
    </source>
</evidence>
<dbReference type="InterPro" id="IPR020578">
    <property type="entry name" value="Aminotrans_V_PyrdxlP_BS"/>
</dbReference>
<dbReference type="CDD" id="cd06453">
    <property type="entry name" value="SufS_like"/>
    <property type="match status" value="1"/>
</dbReference>
<gene>
    <name evidence="10" type="ORF">B9N49_02710</name>
    <name evidence="11" type="ORF">B9N55_04030</name>
</gene>
<dbReference type="InterPro" id="IPR015422">
    <property type="entry name" value="PyrdxlP-dep_Trfase_small"/>
</dbReference>
<organism evidence="11 13">
    <name type="scientific">Finegoldia magna</name>
    <name type="common">Peptostreptococcus magnus</name>
    <dbReference type="NCBI Taxonomy" id="1260"/>
    <lineage>
        <taxon>Bacteria</taxon>
        <taxon>Bacillati</taxon>
        <taxon>Bacillota</taxon>
        <taxon>Tissierellia</taxon>
        <taxon>Tissierellales</taxon>
        <taxon>Peptoniphilaceae</taxon>
        <taxon>Finegoldia</taxon>
    </lineage>
</organism>
<evidence type="ECO:0000313" key="13">
    <source>
        <dbReference type="Proteomes" id="UP000215546"/>
    </source>
</evidence>
<dbReference type="EMBL" id="NDYE01000007">
    <property type="protein sequence ID" value="OXZ33123.1"/>
    <property type="molecule type" value="Genomic_DNA"/>
</dbReference>
<dbReference type="Gene3D" id="3.40.640.10">
    <property type="entry name" value="Type I PLP-dependent aspartate aminotransferase-like (Major domain)"/>
    <property type="match status" value="1"/>
</dbReference>